<dbReference type="PROSITE" id="PS00086">
    <property type="entry name" value="CYTOCHROME_P450"/>
    <property type="match status" value="1"/>
</dbReference>
<dbReference type="GO" id="GO:0020037">
    <property type="term" value="F:heme binding"/>
    <property type="evidence" value="ECO:0007669"/>
    <property type="project" value="InterPro"/>
</dbReference>
<evidence type="ECO:0000256" key="3">
    <source>
        <dbReference type="ARBA" id="ARBA00022617"/>
    </source>
</evidence>
<dbReference type="Gene3D" id="1.10.630.10">
    <property type="entry name" value="Cytochrome P450"/>
    <property type="match status" value="1"/>
</dbReference>
<dbReference type="GO" id="GO:0016712">
    <property type="term" value="F:oxidoreductase activity, acting on paired donors, with incorporation or reduction of molecular oxygen, reduced flavin or flavoprotein as one donor, and incorporation of one atom of oxygen"/>
    <property type="evidence" value="ECO:0007669"/>
    <property type="project" value="TreeGrafter"/>
</dbReference>
<comment type="cofactor">
    <cofactor evidence="1 8">
        <name>heme</name>
        <dbReference type="ChEBI" id="CHEBI:30413"/>
    </cofactor>
</comment>
<evidence type="ECO:0000256" key="2">
    <source>
        <dbReference type="ARBA" id="ARBA00010617"/>
    </source>
</evidence>
<dbReference type="PRINTS" id="PR00463">
    <property type="entry name" value="EP450I"/>
</dbReference>
<keyword evidence="3 8" id="KW-0349">Heme</keyword>
<accession>A0A1B6F8W0</accession>
<evidence type="ECO:0000256" key="4">
    <source>
        <dbReference type="ARBA" id="ARBA00022723"/>
    </source>
</evidence>
<dbReference type="FunFam" id="1.10.630.10:FF:000036">
    <property type="entry name" value="CYtochrome P450 family"/>
    <property type="match status" value="1"/>
</dbReference>
<dbReference type="GO" id="GO:0006805">
    <property type="term" value="P:xenobiotic metabolic process"/>
    <property type="evidence" value="ECO:0007669"/>
    <property type="project" value="TreeGrafter"/>
</dbReference>
<dbReference type="PANTHER" id="PTHR24300:SF376">
    <property type="entry name" value="CYTOCHROME P450 15A1"/>
    <property type="match status" value="1"/>
</dbReference>
<name>A0A1B6F8W0_9HEMI</name>
<dbReference type="PANTHER" id="PTHR24300">
    <property type="entry name" value="CYTOCHROME P450 508A4-RELATED"/>
    <property type="match status" value="1"/>
</dbReference>
<keyword evidence="6 8" id="KW-0408">Iron</keyword>
<dbReference type="GO" id="GO:0008395">
    <property type="term" value="F:steroid hydroxylase activity"/>
    <property type="evidence" value="ECO:0007669"/>
    <property type="project" value="TreeGrafter"/>
</dbReference>
<dbReference type="CDD" id="cd20651">
    <property type="entry name" value="CYP15A1-like"/>
    <property type="match status" value="1"/>
</dbReference>
<dbReference type="AlphaFoldDB" id="A0A1B6F8W0"/>
<dbReference type="InterPro" id="IPR002401">
    <property type="entry name" value="Cyt_P450_E_grp-I"/>
</dbReference>
<keyword evidence="4 8" id="KW-0479">Metal-binding</keyword>
<feature type="binding site" description="axial binding residue" evidence="8">
    <location>
        <position position="440"/>
    </location>
    <ligand>
        <name>heme</name>
        <dbReference type="ChEBI" id="CHEBI:30413"/>
    </ligand>
    <ligandPart>
        <name>Fe</name>
        <dbReference type="ChEBI" id="CHEBI:18248"/>
    </ligandPart>
</feature>
<evidence type="ECO:0000256" key="9">
    <source>
        <dbReference type="RuleBase" id="RU000461"/>
    </source>
</evidence>
<dbReference type="SUPFAM" id="SSF48264">
    <property type="entry name" value="Cytochrome P450"/>
    <property type="match status" value="1"/>
</dbReference>
<comment type="similarity">
    <text evidence="2 9">Belongs to the cytochrome P450 family.</text>
</comment>
<dbReference type="InterPro" id="IPR050182">
    <property type="entry name" value="Cytochrome_P450_fam2"/>
</dbReference>
<dbReference type="GO" id="GO:0005737">
    <property type="term" value="C:cytoplasm"/>
    <property type="evidence" value="ECO:0007669"/>
    <property type="project" value="TreeGrafter"/>
</dbReference>
<evidence type="ECO:0000256" key="8">
    <source>
        <dbReference type="PIRSR" id="PIRSR602401-1"/>
    </source>
</evidence>
<proteinExistence type="inferred from homology"/>
<dbReference type="GO" id="GO:0005506">
    <property type="term" value="F:iron ion binding"/>
    <property type="evidence" value="ECO:0007669"/>
    <property type="project" value="InterPro"/>
</dbReference>
<dbReference type="InterPro" id="IPR036396">
    <property type="entry name" value="Cyt_P450_sf"/>
</dbReference>
<evidence type="ECO:0000256" key="6">
    <source>
        <dbReference type="ARBA" id="ARBA00023004"/>
    </source>
</evidence>
<evidence type="ECO:0000313" key="10">
    <source>
        <dbReference type="EMBL" id="JAS46682.1"/>
    </source>
</evidence>
<dbReference type="InterPro" id="IPR001128">
    <property type="entry name" value="Cyt_P450"/>
</dbReference>
<keyword evidence="7 9" id="KW-0503">Monooxygenase</keyword>
<dbReference type="Pfam" id="PF00067">
    <property type="entry name" value="p450"/>
    <property type="match status" value="1"/>
</dbReference>
<dbReference type="EMBL" id="GECZ01023087">
    <property type="protein sequence ID" value="JAS46682.1"/>
    <property type="molecule type" value="Transcribed_RNA"/>
</dbReference>
<evidence type="ECO:0000256" key="5">
    <source>
        <dbReference type="ARBA" id="ARBA00023002"/>
    </source>
</evidence>
<evidence type="ECO:0008006" key="11">
    <source>
        <dbReference type="Google" id="ProtNLM"/>
    </source>
</evidence>
<reference evidence="10" key="1">
    <citation type="submission" date="2015-11" db="EMBL/GenBank/DDBJ databases">
        <title>De novo transcriptome assembly of four potential Pierce s Disease insect vectors from Arizona vineyards.</title>
        <authorList>
            <person name="Tassone E.E."/>
        </authorList>
    </citation>
    <scope>NUCLEOTIDE SEQUENCE</scope>
</reference>
<dbReference type="PRINTS" id="PR00385">
    <property type="entry name" value="P450"/>
</dbReference>
<evidence type="ECO:0000256" key="1">
    <source>
        <dbReference type="ARBA" id="ARBA00001971"/>
    </source>
</evidence>
<dbReference type="InterPro" id="IPR017972">
    <property type="entry name" value="Cyt_P450_CS"/>
</dbReference>
<dbReference type="GO" id="GO:0006082">
    <property type="term" value="P:organic acid metabolic process"/>
    <property type="evidence" value="ECO:0007669"/>
    <property type="project" value="TreeGrafter"/>
</dbReference>
<sequence>MFYFTILLTIILCLLSLVYVLKQVLRPSNFPPGPKWLPIVGNSPIVKHLSILHGGFHNALMYLSQKYKTQILGLKLGKDLFVVVFSKDLIRQVFTQEEFQARPDSYFIRLRTMGRRRGITMTDGDLWQEQRNFAVRHLRSLGFGKSHMESLIVEELRELLMTLGEGGDCVALHSQLAPCVLNVLWALTAGSRFNADDPHLAGLLQLMSDRSKAFDMSGGVLSQLPCLALLAPEWSGYNLICSLNKQMKSLLEKTIQEHRKSLDVNKTRDFIDAFLKEIDVSNGNQTTFTEEQLVMVCLDFFIAGSQTTSNTLSFALLNMILHQDIQERVYQEIREVLGTRKIPTLEDRQRMPYVEAVLMESQRFLHVVPVAGPRRVLSQTTLDHYTIPKDATVLLCLYSMHHDEKLWDQPMTFSPDRFLGENNKVLTDDLCQFGLGKRRCLGEALARNFCFLFFTGILRNFHVGVPNGMEPPSLNPIPGIVLSPRPYSIHITPR</sequence>
<evidence type="ECO:0000256" key="7">
    <source>
        <dbReference type="ARBA" id="ARBA00023033"/>
    </source>
</evidence>
<keyword evidence="5 9" id="KW-0560">Oxidoreductase</keyword>
<gene>
    <name evidence="10" type="ORF">g.9692</name>
</gene>
<organism evidence="10">
    <name type="scientific">Cuerna arida</name>
    <dbReference type="NCBI Taxonomy" id="1464854"/>
    <lineage>
        <taxon>Eukaryota</taxon>
        <taxon>Metazoa</taxon>
        <taxon>Ecdysozoa</taxon>
        <taxon>Arthropoda</taxon>
        <taxon>Hexapoda</taxon>
        <taxon>Insecta</taxon>
        <taxon>Pterygota</taxon>
        <taxon>Neoptera</taxon>
        <taxon>Paraneoptera</taxon>
        <taxon>Hemiptera</taxon>
        <taxon>Auchenorrhyncha</taxon>
        <taxon>Membracoidea</taxon>
        <taxon>Cicadellidae</taxon>
        <taxon>Cicadellinae</taxon>
        <taxon>Proconiini</taxon>
        <taxon>Cuerna</taxon>
    </lineage>
</organism>
<protein>
    <recommendedName>
        <fullName evidence="11">Cytochrome P450</fullName>
    </recommendedName>
</protein>